<evidence type="ECO:0000256" key="1">
    <source>
        <dbReference type="SAM" id="SignalP"/>
    </source>
</evidence>
<accession>A0A9P5CSP5</accession>
<organism evidence="2 3">
    <name type="scientific">Cryphonectria parasitica (strain ATCC 38755 / EP155)</name>
    <dbReference type="NCBI Taxonomy" id="660469"/>
    <lineage>
        <taxon>Eukaryota</taxon>
        <taxon>Fungi</taxon>
        <taxon>Dikarya</taxon>
        <taxon>Ascomycota</taxon>
        <taxon>Pezizomycotina</taxon>
        <taxon>Sordariomycetes</taxon>
        <taxon>Sordariomycetidae</taxon>
        <taxon>Diaporthales</taxon>
        <taxon>Cryphonectriaceae</taxon>
        <taxon>Cryphonectria-Endothia species complex</taxon>
        <taxon>Cryphonectria</taxon>
    </lineage>
</organism>
<proteinExistence type="predicted"/>
<feature type="signal peptide" evidence="1">
    <location>
        <begin position="1"/>
        <end position="19"/>
    </location>
</feature>
<dbReference type="RefSeq" id="XP_040779803.1">
    <property type="nucleotide sequence ID" value="XM_040925502.1"/>
</dbReference>
<comment type="caution">
    <text evidence="2">The sequence shown here is derived from an EMBL/GenBank/DDBJ whole genome shotgun (WGS) entry which is preliminary data.</text>
</comment>
<evidence type="ECO:0000313" key="2">
    <source>
        <dbReference type="EMBL" id="KAF3768842.1"/>
    </source>
</evidence>
<keyword evidence="1" id="KW-0732">Signal</keyword>
<dbReference type="AlphaFoldDB" id="A0A9P5CSP5"/>
<name>A0A9P5CSP5_CRYP1</name>
<sequence length="201" mass="21086">MKLPLISFTLALFASAATAADLWEKPTVPRAPQATNDGSINFSTTIGISKTQLSRATSTPAVKFAFSDTMFDAAVESLEATVVASPVQVTKPMATNDGRIDHLPRREVAANPLVADTTFDDVEAPCATNDGRPLSPPLSIKIPHTKAGPTRRTVALGITCPTMSQVAGLLAVLALMSPTKLPVSYISPVMGFMTGRGMAAF</sequence>
<protein>
    <submittedName>
        <fullName evidence="2">Uncharacterized protein</fullName>
    </submittedName>
</protein>
<evidence type="ECO:0000313" key="3">
    <source>
        <dbReference type="Proteomes" id="UP000803844"/>
    </source>
</evidence>
<dbReference type="EMBL" id="MU032345">
    <property type="protein sequence ID" value="KAF3768842.1"/>
    <property type="molecule type" value="Genomic_DNA"/>
</dbReference>
<reference evidence="2" key="1">
    <citation type="journal article" date="2020" name="Phytopathology">
        <title>Genome sequence of the chestnut blight fungus Cryphonectria parasitica EP155: A fundamental resource for an archetypical invasive plant pathogen.</title>
        <authorList>
            <person name="Crouch J.A."/>
            <person name="Dawe A."/>
            <person name="Aerts A."/>
            <person name="Barry K."/>
            <person name="Churchill A.C.L."/>
            <person name="Grimwood J."/>
            <person name="Hillman B."/>
            <person name="Milgroom M.G."/>
            <person name="Pangilinan J."/>
            <person name="Smith M."/>
            <person name="Salamov A."/>
            <person name="Schmutz J."/>
            <person name="Yadav J."/>
            <person name="Grigoriev I.V."/>
            <person name="Nuss D."/>
        </authorList>
    </citation>
    <scope>NUCLEOTIDE SEQUENCE</scope>
    <source>
        <strain evidence="2">EP155</strain>
    </source>
</reference>
<dbReference type="GeneID" id="63842631"/>
<keyword evidence="3" id="KW-1185">Reference proteome</keyword>
<feature type="chain" id="PRO_5040105459" evidence="1">
    <location>
        <begin position="20"/>
        <end position="201"/>
    </location>
</feature>
<dbReference type="Proteomes" id="UP000803844">
    <property type="component" value="Unassembled WGS sequence"/>
</dbReference>
<gene>
    <name evidence="2" type="ORF">M406DRAFT_71814</name>
</gene>